<evidence type="ECO:0000313" key="5">
    <source>
        <dbReference type="Proteomes" id="UP001159428"/>
    </source>
</evidence>
<accession>A0AAU9WVN4</accession>
<dbReference type="InterPro" id="IPR047273">
    <property type="entry name" value="VRTN_OTU_dom"/>
</dbReference>
<proteinExistence type="predicted"/>
<sequence>MFPGALQIFQNALQSGDQESAKKFIRDLNIAWASKSVEVDLATLSKDNLSTSLVPEDIYSQPQAGIPVALQATGNGNCLYNSASLILCGNEQRSHYLRVLVAEELYFNAEFYANHEIFKVTEGHSGIPESVLFPVALSKDGDRILTAGGSQADAVKAEAIAGCKDKNWSCLLHLMALASVLRRPIHSLYPNVQFRFRTLLHNVLKPRLSALNDEMANPVHILWSRGGNLDSGPQAWYVPNHFVPVTWLPPQAPEQVPVSTTSREANRSGSKQGSILSFFKSSPGAPELKGIDNSTDQSRSKTAEKRTAKRAELDEGKQPPPKSAVKRKLLPHWKEEFPWVVFHENLNNMTCEICCSVPELAGKSDFLTGSCTFKKETLQKHGVSGPHLRARDGLLAKQKPLKEAPIAQSLQKGKKAVEEQNRNEMAVKINTAYFIAKEELPFSKFGPILSLQKKNGLNINLTYANDNSCATLVSLVSSVITDQLASAVNDGSKYLSIMIDGATDSSGIENETVHCRFVKDGQPVNRLVGHKPVAHGHAQGLLETVNGAFSDVGIGQWKEKLVGMGSDGASVNIGKKGGVTALLRREVPHVIDFHCLPHRLELALLEMQKSCKLVSTIYDVLQLSWKTYHFSPKSMRELQSIGTELGVNVLKPTQVRGTRWLPHISRALKVLVTPGKDGSGQYSIVVYHMDHLSTTSKNADIKGRAKFVAEKMRSVEFAAFCHFLADMFAIIAKLSLKMQRNDLILPVAVSSIRETVANVESLKTFNVANGHLQRFLNMVEESKVADEVEFQGHTLHGSLDGTLKRGSVRTSSFQSSKEEAIELCLTGLTERFGNLLSCEAETSQPSSYGVTEVINDLLVFNVDAWPNNVKDLVAFGNDKIERLTDWFRMLIEKAGCNVALIPEEWLSLKVQVNSGFRDKDYESLWQTMLTKMPYKQDYQNVLHLVKILLVLPISAAQCERAVSAQNRIKSNLRVNLGSSTLEDLIRVSAEGPPVSEYDPMPTVDKWFTRNREAGERQRRPMFQRLSKLK</sequence>
<dbReference type="CDD" id="cd22791">
    <property type="entry name" value="OTU_VRTN"/>
    <property type="match status" value="1"/>
</dbReference>
<feature type="domain" description="HAT C-terminal dimerisation" evidence="2">
    <location>
        <begin position="926"/>
        <end position="985"/>
    </location>
</feature>
<evidence type="ECO:0000259" key="3">
    <source>
        <dbReference type="Pfam" id="PF25431"/>
    </source>
</evidence>
<dbReference type="EMBL" id="CALNXJ010000022">
    <property type="protein sequence ID" value="CAH3127409.1"/>
    <property type="molecule type" value="Genomic_DNA"/>
</dbReference>
<evidence type="ECO:0008006" key="6">
    <source>
        <dbReference type="Google" id="ProtNLM"/>
    </source>
</evidence>
<evidence type="ECO:0000313" key="4">
    <source>
        <dbReference type="EMBL" id="CAH3127409.1"/>
    </source>
</evidence>
<protein>
    <recommendedName>
        <fullName evidence="6">Zinc finger protein 862</fullName>
    </recommendedName>
</protein>
<dbReference type="PANTHER" id="PTHR46880">
    <property type="entry name" value="RAS-ASSOCIATING DOMAIN-CONTAINING PROTEIN"/>
    <property type="match status" value="1"/>
</dbReference>
<feature type="compositionally biased region" description="Polar residues" evidence="1">
    <location>
        <begin position="257"/>
        <end position="275"/>
    </location>
</feature>
<organism evidence="4 5">
    <name type="scientific">Pocillopora meandrina</name>
    <dbReference type="NCBI Taxonomy" id="46732"/>
    <lineage>
        <taxon>Eukaryota</taxon>
        <taxon>Metazoa</taxon>
        <taxon>Cnidaria</taxon>
        <taxon>Anthozoa</taxon>
        <taxon>Hexacorallia</taxon>
        <taxon>Scleractinia</taxon>
        <taxon>Astrocoeniina</taxon>
        <taxon>Pocilloporidae</taxon>
        <taxon>Pocillopora</taxon>
    </lineage>
</organism>
<keyword evidence="5" id="KW-1185">Reference proteome</keyword>
<feature type="domain" description="C17orf113 probable zinc finger" evidence="3">
    <location>
        <begin position="337"/>
        <end position="391"/>
    </location>
</feature>
<dbReference type="AlphaFoldDB" id="A0AAU9WVN4"/>
<comment type="caution">
    <text evidence="4">The sequence shown here is derived from an EMBL/GenBank/DDBJ whole genome shotgun (WGS) entry which is preliminary data.</text>
</comment>
<feature type="compositionally biased region" description="Basic and acidic residues" evidence="1">
    <location>
        <begin position="298"/>
        <end position="317"/>
    </location>
</feature>
<dbReference type="GO" id="GO:0046983">
    <property type="term" value="F:protein dimerization activity"/>
    <property type="evidence" value="ECO:0007669"/>
    <property type="project" value="InterPro"/>
</dbReference>
<dbReference type="Pfam" id="PF05699">
    <property type="entry name" value="Dimer_Tnp_hAT"/>
    <property type="match status" value="1"/>
</dbReference>
<name>A0AAU9WVN4_9CNID</name>
<dbReference type="InterPro" id="IPR057456">
    <property type="entry name" value="Znf_C17orf113"/>
</dbReference>
<dbReference type="Pfam" id="PF25431">
    <property type="entry name" value="zf-C17orf113"/>
    <property type="match status" value="1"/>
</dbReference>
<dbReference type="InterPro" id="IPR008906">
    <property type="entry name" value="HATC_C_dom"/>
</dbReference>
<feature type="region of interest" description="Disordered" evidence="1">
    <location>
        <begin position="253"/>
        <end position="327"/>
    </location>
</feature>
<reference evidence="4 5" key="1">
    <citation type="submission" date="2022-05" db="EMBL/GenBank/DDBJ databases">
        <authorList>
            <consortium name="Genoscope - CEA"/>
            <person name="William W."/>
        </authorList>
    </citation>
    <scope>NUCLEOTIDE SEQUENCE [LARGE SCALE GENOMIC DNA]</scope>
</reference>
<gene>
    <name evidence="4" type="ORF">PMEA_00012545</name>
</gene>
<evidence type="ECO:0000256" key="1">
    <source>
        <dbReference type="SAM" id="MobiDB-lite"/>
    </source>
</evidence>
<dbReference type="PANTHER" id="PTHR46880:SF5">
    <property type="entry name" value="DUF4371 DOMAIN-CONTAINING PROTEIN"/>
    <property type="match status" value="1"/>
</dbReference>
<dbReference type="Proteomes" id="UP001159428">
    <property type="component" value="Unassembled WGS sequence"/>
</dbReference>
<evidence type="ECO:0000259" key="2">
    <source>
        <dbReference type="Pfam" id="PF05699"/>
    </source>
</evidence>